<keyword evidence="3" id="KW-1185">Reference proteome</keyword>
<evidence type="ECO:0000256" key="1">
    <source>
        <dbReference type="SAM" id="MobiDB-lite"/>
    </source>
</evidence>
<organism evidence="2 3">
    <name type="scientific">Colletotrichum navitas</name>
    <dbReference type="NCBI Taxonomy" id="681940"/>
    <lineage>
        <taxon>Eukaryota</taxon>
        <taxon>Fungi</taxon>
        <taxon>Dikarya</taxon>
        <taxon>Ascomycota</taxon>
        <taxon>Pezizomycotina</taxon>
        <taxon>Sordariomycetes</taxon>
        <taxon>Hypocreomycetidae</taxon>
        <taxon>Glomerellales</taxon>
        <taxon>Glomerellaceae</taxon>
        <taxon>Colletotrichum</taxon>
        <taxon>Colletotrichum graminicola species complex</taxon>
    </lineage>
</organism>
<sequence>MAGKPRQGAIGISTGKRQQQKPASLSHIGAITAVIAVPWHQIYRVDLLYCPSALPGVSEPGKQSL</sequence>
<evidence type="ECO:0000313" key="2">
    <source>
        <dbReference type="EMBL" id="KAK1594126.1"/>
    </source>
</evidence>
<accession>A0AAD8V6Z8</accession>
<gene>
    <name evidence="2" type="ORF">LY79DRAFT_549931</name>
</gene>
<dbReference type="AlphaFoldDB" id="A0AAD8V6Z8"/>
<comment type="caution">
    <text evidence="2">The sequence shown here is derived from an EMBL/GenBank/DDBJ whole genome shotgun (WGS) entry which is preliminary data.</text>
</comment>
<proteinExistence type="predicted"/>
<evidence type="ECO:0000313" key="3">
    <source>
        <dbReference type="Proteomes" id="UP001230504"/>
    </source>
</evidence>
<dbReference type="GeneID" id="85441761"/>
<reference evidence="2" key="1">
    <citation type="submission" date="2021-06" db="EMBL/GenBank/DDBJ databases">
        <title>Comparative genomics, transcriptomics and evolutionary studies reveal genomic signatures of adaptation to plant cell wall in hemibiotrophic fungi.</title>
        <authorList>
            <consortium name="DOE Joint Genome Institute"/>
            <person name="Baroncelli R."/>
            <person name="Diaz J.F."/>
            <person name="Benocci T."/>
            <person name="Peng M."/>
            <person name="Battaglia E."/>
            <person name="Haridas S."/>
            <person name="Andreopoulos W."/>
            <person name="Labutti K."/>
            <person name="Pangilinan J."/>
            <person name="Floch G.L."/>
            <person name="Makela M.R."/>
            <person name="Henrissat B."/>
            <person name="Grigoriev I.V."/>
            <person name="Crouch J.A."/>
            <person name="De Vries R.P."/>
            <person name="Sukno S.A."/>
            <person name="Thon M.R."/>
        </authorList>
    </citation>
    <scope>NUCLEOTIDE SEQUENCE</scope>
    <source>
        <strain evidence="2">CBS 125086</strain>
    </source>
</reference>
<name>A0AAD8V6Z8_9PEZI</name>
<dbReference type="RefSeq" id="XP_060415347.1">
    <property type="nucleotide sequence ID" value="XM_060557521.1"/>
</dbReference>
<feature type="region of interest" description="Disordered" evidence="1">
    <location>
        <begin position="1"/>
        <end position="22"/>
    </location>
</feature>
<dbReference type="Proteomes" id="UP001230504">
    <property type="component" value="Unassembled WGS sequence"/>
</dbReference>
<protein>
    <submittedName>
        <fullName evidence="2">Uncharacterized protein</fullName>
    </submittedName>
</protein>
<dbReference type="EMBL" id="JAHLJV010000021">
    <property type="protein sequence ID" value="KAK1594126.1"/>
    <property type="molecule type" value="Genomic_DNA"/>
</dbReference>